<dbReference type="AlphaFoldDB" id="A0A0P6XFM4"/>
<dbReference type="PANTHER" id="PTHR43340:SF1">
    <property type="entry name" value="HYPOXANTHINE PHOSPHORIBOSYLTRANSFERASE"/>
    <property type="match status" value="1"/>
</dbReference>
<evidence type="ECO:0000256" key="14">
    <source>
        <dbReference type="ARBA" id="ARBA00049402"/>
    </source>
</evidence>
<evidence type="ECO:0000256" key="8">
    <source>
        <dbReference type="ARBA" id="ARBA00022679"/>
    </source>
</evidence>
<dbReference type="InterPro" id="IPR029057">
    <property type="entry name" value="PRTase-like"/>
</dbReference>
<dbReference type="Proteomes" id="UP000050417">
    <property type="component" value="Unassembled WGS sequence"/>
</dbReference>
<dbReference type="GO" id="GO:0032263">
    <property type="term" value="P:GMP salvage"/>
    <property type="evidence" value="ECO:0007669"/>
    <property type="project" value="TreeGrafter"/>
</dbReference>
<dbReference type="GO" id="GO:0046100">
    <property type="term" value="P:hypoxanthine metabolic process"/>
    <property type="evidence" value="ECO:0007669"/>
    <property type="project" value="TreeGrafter"/>
</dbReference>
<feature type="domain" description="Phosphoribosyltransferase" evidence="16">
    <location>
        <begin position="20"/>
        <end position="164"/>
    </location>
</feature>
<dbReference type="GO" id="GO:0052657">
    <property type="term" value="F:guanine phosphoribosyltransferase activity"/>
    <property type="evidence" value="ECO:0007669"/>
    <property type="project" value="RHEA"/>
</dbReference>
<dbReference type="NCBIfam" id="TIGR01203">
    <property type="entry name" value="HGPRTase"/>
    <property type="match status" value="1"/>
</dbReference>
<keyword evidence="9 15" id="KW-0479">Metal-binding</keyword>
<comment type="pathway">
    <text evidence="4">Purine metabolism; GMP biosynthesis via salvage pathway; GMP from guanine: step 1/1.</text>
</comment>
<dbReference type="InterPro" id="IPR005904">
    <property type="entry name" value="Hxn_phspho_trans"/>
</dbReference>
<dbReference type="EMBL" id="LGCL01000015">
    <property type="protein sequence ID" value="KPL78980.1"/>
    <property type="molecule type" value="Genomic_DNA"/>
</dbReference>
<dbReference type="PANTHER" id="PTHR43340">
    <property type="entry name" value="HYPOXANTHINE-GUANINE PHOSPHORIBOSYLTRANSFERASE"/>
    <property type="match status" value="1"/>
</dbReference>
<dbReference type="Gene3D" id="3.40.50.2020">
    <property type="match status" value="1"/>
</dbReference>
<organism evidence="17 18">
    <name type="scientific">Ornatilinea apprima</name>
    <dbReference type="NCBI Taxonomy" id="1134406"/>
    <lineage>
        <taxon>Bacteria</taxon>
        <taxon>Bacillati</taxon>
        <taxon>Chloroflexota</taxon>
        <taxon>Anaerolineae</taxon>
        <taxon>Anaerolineales</taxon>
        <taxon>Anaerolineaceae</taxon>
        <taxon>Ornatilinea</taxon>
    </lineage>
</organism>
<keyword evidence="8 15" id="KW-0808">Transferase</keyword>
<keyword evidence="6 15" id="KW-0963">Cytoplasm</keyword>
<keyword evidence="11 15" id="KW-0547">Nucleotide-binding</keyword>
<dbReference type="GO" id="GO:0000287">
    <property type="term" value="F:magnesium ion binding"/>
    <property type="evidence" value="ECO:0007669"/>
    <property type="project" value="TreeGrafter"/>
</dbReference>
<evidence type="ECO:0000256" key="7">
    <source>
        <dbReference type="ARBA" id="ARBA00022676"/>
    </source>
</evidence>
<keyword evidence="12 15" id="KW-0460">Magnesium</keyword>
<evidence type="ECO:0000256" key="12">
    <source>
        <dbReference type="ARBA" id="ARBA00022842"/>
    </source>
</evidence>
<comment type="subcellular location">
    <subcellularLocation>
        <location evidence="2 15">Cytoplasm</location>
    </subcellularLocation>
</comment>
<comment type="pathway">
    <text evidence="3 15">Purine metabolism; IMP biosynthesis via salvage pathway; IMP from hypoxanthine: step 1/1.</text>
</comment>
<evidence type="ECO:0000256" key="6">
    <source>
        <dbReference type="ARBA" id="ARBA00022490"/>
    </source>
</evidence>
<evidence type="ECO:0000256" key="15">
    <source>
        <dbReference type="RuleBase" id="RU364099"/>
    </source>
</evidence>
<evidence type="ECO:0000256" key="11">
    <source>
        <dbReference type="ARBA" id="ARBA00022741"/>
    </source>
</evidence>
<comment type="similarity">
    <text evidence="5 15">Belongs to the purine/pyrimidine phosphoribosyltransferase family.</text>
</comment>
<name>A0A0P6XFM4_9CHLR</name>
<dbReference type="SUPFAM" id="SSF53271">
    <property type="entry name" value="PRTase-like"/>
    <property type="match status" value="1"/>
</dbReference>
<dbReference type="GO" id="GO:0006166">
    <property type="term" value="P:purine ribonucleoside salvage"/>
    <property type="evidence" value="ECO:0007669"/>
    <property type="project" value="UniProtKB-KW"/>
</dbReference>
<evidence type="ECO:0000256" key="2">
    <source>
        <dbReference type="ARBA" id="ARBA00004496"/>
    </source>
</evidence>
<evidence type="ECO:0000259" key="16">
    <source>
        <dbReference type="Pfam" id="PF00156"/>
    </source>
</evidence>
<evidence type="ECO:0000256" key="3">
    <source>
        <dbReference type="ARBA" id="ARBA00004669"/>
    </source>
</evidence>
<evidence type="ECO:0000313" key="17">
    <source>
        <dbReference type="EMBL" id="KPL78980.1"/>
    </source>
</evidence>
<dbReference type="GO" id="GO:0006178">
    <property type="term" value="P:guanine salvage"/>
    <property type="evidence" value="ECO:0007669"/>
    <property type="project" value="TreeGrafter"/>
</dbReference>
<evidence type="ECO:0000256" key="5">
    <source>
        <dbReference type="ARBA" id="ARBA00008391"/>
    </source>
</evidence>
<dbReference type="InterPro" id="IPR000836">
    <property type="entry name" value="PRTase_dom"/>
</dbReference>
<dbReference type="GO" id="GO:0000166">
    <property type="term" value="F:nucleotide binding"/>
    <property type="evidence" value="ECO:0007669"/>
    <property type="project" value="UniProtKB-KW"/>
</dbReference>
<evidence type="ECO:0000313" key="18">
    <source>
        <dbReference type="Proteomes" id="UP000050417"/>
    </source>
</evidence>
<dbReference type="GO" id="GO:0032264">
    <property type="term" value="P:IMP salvage"/>
    <property type="evidence" value="ECO:0007669"/>
    <property type="project" value="UniProtKB-UniPathway"/>
</dbReference>
<dbReference type="GO" id="GO:0005829">
    <property type="term" value="C:cytosol"/>
    <property type="evidence" value="ECO:0007669"/>
    <property type="project" value="TreeGrafter"/>
</dbReference>
<keyword evidence="7 15" id="KW-0328">Glycosyltransferase</keyword>
<sequence>MVRDYHEFLGEVLVSEEDLQARVAELGREISRDFEGKELLLVCILRGGVLFLTDLMRHISVPHAIEFMAVSSYGTGARESTGQARITLDVNTDIRDRHVILVEDIVDSGHTLASVLELLSMRKPASLAVCTLLDKAERREVEVPILYRGFEIPNKFVFGYGLDIDEFYRNLPFIGVVDLQKYDGNAE</sequence>
<dbReference type="Pfam" id="PF00156">
    <property type="entry name" value="Pribosyltran"/>
    <property type="match status" value="1"/>
</dbReference>
<proteinExistence type="inferred from homology"/>
<dbReference type="FunFam" id="3.40.50.2020:FF:000006">
    <property type="entry name" value="Hypoxanthine phosphoribosyltransferase"/>
    <property type="match status" value="1"/>
</dbReference>
<accession>A0A0P6XFM4</accession>
<comment type="cofactor">
    <cofactor evidence="1 15">
        <name>Mg(2+)</name>
        <dbReference type="ChEBI" id="CHEBI:18420"/>
    </cofactor>
</comment>
<evidence type="ECO:0000256" key="13">
    <source>
        <dbReference type="ARBA" id="ARBA00048811"/>
    </source>
</evidence>
<dbReference type="EC" id="2.4.2.8" evidence="15"/>
<reference evidence="17 18" key="1">
    <citation type="submission" date="2015-07" db="EMBL/GenBank/DDBJ databases">
        <title>Genome sequence of Ornatilinea apprima DSM 23815.</title>
        <authorList>
            <person name="Hemp J."/>
            <person name="Ward L.M."/>
            <person name="Pace L.A."/>
            <person name="Fischer W.W."/>
        </authorList>
    </citation>
    <scope>NUCLEOTIDE SEQUENCE [LARGE SCALE GENOMIC DNA]</scope>
    <source>
        <strain evidence="17 18">P3M-1</strain>
    </source>
</reference>
<comment type="caution">
    <text evidence="17">The sequence shown here is derived from an EMBL/GenBank/DDBJ whole genome shotgun (WGS) entry which is preliminary data.</text>
</comment>
<gene>
    <name evidence="17" type="ORF">ADN00_03555</name>
</gene>
<evidence type="ECO:0000256" key="4">
    <source>
        <dbReference type="ARBA" id="ARBA00004676"/>
    </source>
</evidence>
<dbReference type="UniPathway" id="UPA00591">
    <property type="reaction ID" value="UER00648"/>
</dbReference>
<protein>
    <recommendedName>
        <fullName evidence="15">Hypoxanthine phosphoribosyltransferase</fullName>
        <ecNumber evidence="15">2.4.2.8</ecNumber>
    </recommendedName>
</protein>
<dbReference type="PATRIC" id="fig|1134406.4.peg.62"/>
<evidence type="ECO:0000256" key="10">
    <source>
        <dbReference type="ARBA" id="ARBA00022726"/>
    </source>
</evidence>
<comment type="catalytic activity">
    <reaction evidence="13">
        <text>GMP + diphosphate = guanine + 5-phospho-alpha-D-ribose 1-diphosphate</text>
        <dbReference type="Rhea" id="RHEA:25424"/>
        <dbReference type="ChEBI" id="CHEBI:16235"/>
        <dbReference type="ChEBI" id="CHEBI:33019"/>
        <dbReference type="ChEBI" id="CHEBI:58017"/>
        <dbReference type="ChEBI" id="CHEBI:58115"/>
        <dbReference type="EC" id="2.4.2.8"/>
    </reaction>
    <physiologicalReaction direction="right-to-left" evidence="13">
        <dbReference type="Rhea" id="RHEA:25426"/>
    </physiologicalReaction>
</comment>
<keyword evidence="10 15" id="KW-0660">Purine salvage</keyword>
<keyword evidence="18" id="KW-1185">Reference proteome</keyword>
<dbReference type="GO" id="GO:0004422">
    <property type="term" value="F:hypoxanthine phosphoribosyltransferase activity"/>
    <property type="evidence" value="ECO:0007669"/>
    <property type="project" value="InterPro"/>
</dbReference>
<comment type="catalytic activity">
    <reaction evidence="14">
        <text>IMP + diphosphate = hypoxanthine + 5-phospho-alpha-D-ribose 1-diphosphate</text>
        <dbReference type="Rhea" id="RHEA:17973"/>
        <dbReference type="ChEBI" id="CHEBI:17368"/>
        <dbReference type="ChEBI" id="CHEBI:33019"/>
        <dbReference type="ChEBI" id="CHEBI:58017"/>
        <dbReference type="ChEBI" id="CHEBI:58053"/>
        <dbReference type="EC" id="2.4.2.8"/>
    </reaction>
    <physiologicalReaction direction="right-to-left" evidence="14">
        <dbReference type="Rhea" id="RHEA:17975"/>
    </physiologicalReaction>
</comment>
<dbReference type="STRING" id="1134406.ADN00_03555"/>
<dbReference type="InterPro" id="IPR050408">
    <property type="entry name" value="HGPRT"/>
</dbReference>
<evidence type="ECO:0000256" key="1">
    <source>
        <dbReference type="ARBA" id="ARBA00001946"/>
    </source>
</evidence>
<dbReference type="CDD" id="cd06223">
    <property type="entry name" value="PRTases_typeI"/>
    <property type="match status" value="1"/>
</dbReference>
<evidence type="ECO:0000256" key="9">
    <source>
        <dbReference type="ARBA" id="ARBA00022723"/>
    </source>
</evidence>
<dbReference type="RefSeq" id="WP_075061589.1">
    <property type="nucleotide sequence ID" value="NZ_LGCL01000015.1"/>
</dbReference>